<name>A0ACC2Q0X3_9NEOP</name>
<reference evidence="1" key="1">
    <citation type="submission" date="2023-03" db="EMBL/GenBank/DDBJ databases">
        <title>Chromosome-level genomes of two armyworms, Mythimna separata and Mythimna loreyi, provide insights into the biosynthesis and reception of sex pheromones.</title>
        <authorList>
            <person name="Zhao H."/>
        </authorList>
    </citation>
    <scope>NUCLEOTIDE SEQUENCE</scope>
    <source>
        <strain evidence="1">BeijingLab</strain>
    </source>
</reference>
<evidence type="ECO:0000313" key="2">
    <source>
        <dbReference type="Proteomes" id="UP001231649"/>
    </source>
</evidence>
<sequence length="124" mass="14550">MRELQTTGTQLFVILYMYLLRGPKNRKIPTYEEICKRIVTTYNKSLHNVRHFYSLRQTSPCMYYILSINYLITLAWVESSINNICLMYILSTVLLLTLGVRHRGIFNTLLAMVNMAPKSVILKR</sequence>
<comment type="caution">
    <text evidence="1">The sequence shown here is derived from an EMBL/GenBank/DDBJ whole genome shotgun (WGS) entry which is preliminary data.</text>
</comment>
<gene>
    <name evidence="1" type="ORF">PYW08_012601</name>
</gene>
<dbReference type="EMBL" id="CM056807">
    <property type="protein sequence ID" value="KAJ8705555.1"/>
    <property type="molecule type" value="Genomic_DNA"/>
</dbReference>
<dbReference type="Proteomes" id="UP001231649">
    <property type="component" value="Chromosome 31"/>
</dbReference>
<keyword evidence="2" id="KW-1185">Reference proteome</keyword>
<proteinExistence type="predicted"/>
<protein>
    <submittedName>
        <fullName evidence="1">Uncharacterized protein</fullName>
    </submittedName>
</protein>
<accession>A0ACC2Q0X3</accession>
<evidence type="ECO:0000313" key="1">
    <source>
        <dbReference type="EMBL" id="KAJ8705555.1"/>
    </source>
</evidence>
<organism evidence="1 2">
    <name type="scientific">Mythimna loreyi</name>
    <dbReference type="NCBI Taxonomy" id="667449"/>
    <lineage>
        <taxon>Eukaryota</taxon>
        <taxon>Metazoa</taxon>
        <taxon>Ecdysozoa</taxon>
        <taxon>Arthropoda</taxon>
        <taxon>Hexapoda</taxon>
        <taxon>Insecta</taxon>
        <taxon>Pterygota</taxon>
        <taxon>Neoptera</taxon>
        <taxon>Endopterygota</taxon>
        <taxon>Lepidoptera</taxon>
        <taxon>Glossata</taxon>
        <taxon>Ditrysia</taxon>
        <taxon>Noctuoidea</taxon>
        <taxon>Noctuidae</taxon>
        <taxon>Noctuinae</taxon>
        <taxon>Hadenini</taxon>
        <taxon>Mythimna</taxon>
    </lineage>
</organism>